<dbReference type="PANTHER" id="PTHR30007:SF1">
    <property type="entry name" value="BLR1914 PROTEIN"/>
    <property type="match status" value="1"/>
</dbReference>
<accession>A0ABX3J4M6</accession>
<evidence type="ECO:0000259" key="1">
    <source>
        <dbReference type="Pfam" id="PF01609"/>
    </source>
</evidence>
<dbReference type="NCBIfam" id="NF033580">
    <property type="entry name" value="transpos_IS5_3"/>
    <property type="match status" value="1"/>
</dbReference>
<name>A0ABX3J4M6_9PSEU</name>
<dbReference type="Proteomes" id="UP000188551">
    <property type="component" value="Unassembled WGS sequence"/>
</dbReference>
<dbReference type="EMBL" id="MUXN01000027">
    <property type="protein sequence ID" value="OOC01997.1"/>
    <property type="molecule type" value="Genomic_DNA"/>
</dbReference>
<dbReference type="Pfam" id="PF01609">
    <property type="entry name" value="DDE_Tnp_1"/>
    <property type="match status" value="1"/>
</dbReference>
<dbReference type="InterPro" id="IPR002559">
    <property type="entry name" value="Transposase_11"/>
</dbReference>
<proteinExistence type="predicted"/>
<sequence>MDGECLGRSRGGLTTKLHLAVDAAGLPLAVILTPGQAGGNPQLLPLLDEIREIDVDGQRVRVGRVLADKAYTHPSTRKALRERGIKATIPERADQIARRTAKGSAGGRPPAFDPDLYKPRNVVERCFNRLKQFRGLATRYAKRAAYHRAEIILACIILHLR</sequence>
<evidence type="ECO:0000313" key="2">
    <source>
        <dbReference type="EMBL" id="OOC01997.1"/>
    </source>
</evidence>
<keyword evidence="3" id="KW-1185">Reference proteome</keyword>
<protein>
    <submittedName>
        <fullName evidence="2">IS5 family transposase</fullName>
    </submittedName>
</protein>
<organism evidence="2 3">
    <name type="scientific">Amycolatopsis azurea DSM 43854</name>
    <dbReference type="NCBI Taxonomy" id="1238180"/>
    <lineage>
        <taxon>Bacteria</taxon>
        <taxon>Bacillati</taxon>
        <taxon>Actinomycetota</taxon>
        <taxon>Actinomycetes</taxon>
        <taxon>Pseudonocardiales</taxon>
        <taxon>Pseudonocardiaceae</taxon>
        <taxon>Amycolatopsis</taxon>
    </lineage>
</organism>
<dbReference type="PANTHER" id="PTHR30007">
    <property type="entry name" value="PHP DOMAIN PROTEIN"/>
    <property type="match status" value="1"/>
</dbReference>
<reference evidence="2 3" key="1">
    <citation type="submission" date="2017-02" db="EMBL/GenBank/DDBJ databases">
        <title>Amycolatopsis azurea DSM 43854 draft genome.</title>
        <authorList>
            <person name="Mayilraj S."/>
        </authorList>
    </citation>
    <scope>NUCLEOTIDE SEQUENCE [LARGE SCALE GENOMIC DNA]</scope>
    <source>
        <strain evidence="2 3">DSM 43854</strain>
    </source>
</reference>
<feature type="domain" description="Transposase IS4-like" evidence="1">
    <location>
        <begin position="10"/>
        <end position="157"/>
    </location>
</feature>
<evidence type="ECO:0000313" key="3">
    <source>
        <dbReference type="Proteomes" id="UP000188551"/>
    </source>
</evidence>
<comment type="caution">
    <text evidence="2">The sequence shown here is derived from an EMBL/GenBank/DDBJ whole genome shotgun (WGS) entry which is preliminary data.</text>
</comment>
<gene>
    <name evidence="2" type="ORF">B0293_36905</name>
</gene>